<dbReference type="AlphaFoldDB" id="A0A7Y2H2B1"/>
<feature type="non-terminal residue" evidence="1">
    <location>
        <position position="1"/>
    </location>
</feature>
<protein>
    <submittedName>
        <fullName evidence="1">DUF839 domain-containing protein</fullName>
    </submittedName>
</protein>
<dbReference type="SUPFAM" id="SSF63825">
    <property type="entry name" value="YWTD domain"/>
    <property type="match status" value="1"/>
</dbReference>
<sequence>TLRNCAGGPTPWGSWITCEEIVVIGHDKLQKDHGYNFEVPANHRGLVDPVPLRAMGRFNHEAVAVDPNTYIIYQTEDRPDSLIYRFLPNENEDPSKGGRLQALAMVNGMKSTRNWEGEDTFPTGKPLPATWIDVDDIDGEADDLRIRGAEAGAAIFARGEGMAFGNDGVYFVCTSGGREQIGQVFKYTPSPHEGTAREIDAPGTLTLELEPNDSNLVDGIDNIVVAPSGDLILCEDGGGTQFIRGVTPEGTIYNIAKNAENESEFAGACFSADGSTMFVNVQGLGRTVAITGPWRG</sequence>
<dbReference type="EMBL" id="JABDJR010000280">
    <property type="protein sequence ID" value="NNF06533.1"/>
    <property type="molecule type" value="Genomic_DNA"/>
</dbReference>
<comment type="caution">
    <text evidence="1">The sequence shown here is derived from an EMBL/GenBank/DDBJ whole genome shotgun (WGS) entry which is preliminary data.</text>
</comment>
<dbReference type="Proteomes" id="UP000547674">
    <property type="component" value="Unassembled WGS sequence"/>
</dbReference>
<dbReference type="PANTHER" id="PTHR35399:SF4">
    <property type="entry name" value="MEMBRANE PROTEIN"/>
    <property type="match status" value="1"/>
</dbReference>
<name>A0A7Y2H2B1_UNCEI</name>
<evidence type="ECO:0000313" key="1">
    <source>
        <dbReference type="EMBL" id="NNF06533.1"/>
    </source>
</evidence>
<evidence type="ECO:0000313" key="2">
    <source>
        <dbReference type="Proteomes" id="UP000547674"/>
    </source>
</evidence>
<gene>
    <name evidence="1" type="ORF">HKN21_07210</name>
</gene>
<dbReference type="Pfam" id="PF05787">
    <property type="entry name" value="PhoX"/>
    <property type="match status" value="1"/>
</dbReference>
<proteinExistence type="predicted"/>
<dbReference type="PANTHER" id="PTHR35399">
    <property type="entry name" value="SLR8030 PROTEIN"/>
    <property type="match status" value="1"/>
</dbReference>
<organism evidence="1 2">
    <name type="scientific">Eiseniibacteriota bacterium</name>
    <dbReference type="NCBI Taxonomy" id="2212470"/>
    <lineage>
        <taxon>Bacteria</taxon>
        <taxon>Candidatus Eiseniibacteriota</taxon>
    </lineage>
</organism>
<dbReference type="InterPro" id="IPR008557">
    <property type="entry name" value="PhoX"/>
</dbReference>
<accession>A0A7Y2H2B1</accession>
<reference evidence="1 2" key="1">
    <citation type="submission" date="2020-03" db="EMBL/GenBank/DDBJ databases">
        <title>Metabolic flexibility allows generalist bacteria to become dominant in a frequently disturbed ecosystem.</title>
        <authorList>
            <person name="Chen Y.-J."/>
            <person name="Leung P.M."/>
            <person name="Bay S.K."/>
            <person name="Hugenholtz P."/>
            <person name="Kessler A.J."/>
            <person name="Shelley G."/>
            <person name="Waite D.W."/>
            <person name="Cook P.L."/>
            <person name="Greening C."/>
        </authorList>
    </citation>
    <scope>NUCLEOTIDE SEQUENCE [LARGE SCALE GENOMIC DNA]</scope>
    <source>
        <strain evidence="1">SS_bin_28</strain>
    </source>
</reference>